<evidence type="ECO:0000313" key="1">
    <source>
        <dbReference type="EMBL" id="GES36466.1"/>
    </source>
</evidence>
<protein>
    <submittedName>
        <fullName evidence="2">Uncharacterized protein</fullName>
    </submittedName>
</protein>
<dbReference type="RefSeq" id="WP_006943091.1">
    <property type="nucleotide sequence ID" value="NZ_BAAAYP010000063.1"/>
</dbReference>
<accession>A0A5M3Y885</accession>
<dbReference type="EMBL" id="BLAH01000066">
    <property type="protein sequence ID" value="GES36466.1"/>
    <property type="molecule type" value="Genomic_DNA"/>
</dbReference>
<dbReference type="Proteomes" id="UP000325466">
    <property type="component" value="Unassembled WGS sequence"/>
</dbReference>
<dbReference type="EMBL" id="CP106982">
    <property type="protein sequence ID" value="UYF94079.1"/>
    <property type="molecule type" value="Genomic_DNA"/>
</dbReference>
<evidence type="ECO:0000313" key="3">
    <source>
        <dbReference type="Proteomes" id="UP000325466"/>
    </source>
</evidence>
<name>N1ME47_9NOCA</name>
<organism evidence="2 4">
    <name type="scientific">Rhodococcus aetherivorans</name>
    <dbReference type="NCBI Taxonomy" id="191292"/>
    <lineage>
        <taxon>Bacteria</taxon>
        <taxon>Bacillati</taxon>
        <taxon>Actinomycetota</taxon>
        <taxon>Actinomycetes</taxon>
        <taxon>Mycobacteriales</taxon>
        <taxon>Nocardiaceae</taxon>
        <taxon>Rhodococcus</taxon>
    </lineage>
</organism>
<evidence type="ECO:0000313" key="4">
    <source>
        <dbReference type="Proteomes" id="UP001163947"/>
    </source>
</evidence>
<evidence type="ECO:0000313" key="2">
    <source>
        <dbReference type="EMBL" id="UYF94079.1"/>
    </source>
</evidence>
<dbReference type="AlphaFoldDB" id="N1ME47"/>
<reference evidence="1" key="2">
    <citation type="submission" date="2019-10" db="EMBL/GenBank/DDBJ databases">
        <title>Draft genome sequence of Rhodococcus aetherivorans JCM 14343.</title>
        <authorList>
            <person name="Inoue D."/>
            <person name="Nakazawa M."/>
            <person name="Yamamoto N."/>
            <person name="Sei K."/>
            <person name="Ike M."/>
        </authorList>
    </citation>
    <scope>NUCLEOTIDE SEQUENCE</scope>
    <source>
        <strain evidence="1">JCM 14343</strain>
    </source>
</reference>
<accession>N1ME47</accession>
<sequence length="52" mass="5731">MALHGDESEYTRVLEDVQALVAHAIGAGNSADSVREFWHEQIDRYVEDAATG</sequence>
<reference evidence="1 3" key="1">
    <citation type="journal article" date="2018" name="Biodegradation">
        <title>1,4-Dioxane degradation characteristics of Rhodococcus aetherivorans JCM 14343.</title>
        <authorList>
            <person name="Inoue D."/>
            <person name="Tsunoda T."/>
            <person name="Yamamoto N."/>
            <person name="Ike M."/>
            <person name="Sei K."/>
        </authorList>
    </citation>
    <scope>NUCLEOTIDE SEQUENCE [LARGE SCALE GENOMIC DNA]</scope>
    <source>
        <strain evidence="1 3">JCM 14343</strain>
    </source>
</reference>
<dbReference type="Proteomes" id="UP001163947">
    <property type="component" value="Chromosome"/>
</dbReference>
<gene>
    <name evidence="2" type="ORF">OCS65_27295</name>
    <name evidence="1" type="ORF">RAJCM14343_1718</name>
</gene>
<proteinExistence type="predicted"/>
<keyword evidence="3" id="KW-1185">Reference proteome</keyword>
<dbReference type="GeneID" id="83624205"/>
<reference evidence="2" key="3">
    <citation type="submission" date="2022-09" db="EMBL/GenBank/DDBJ databases">
        <title>The genome sequence of Rhodococcus aetherivorans N1.</title>
        <authorList>
            <person name="Jiang W."/>
        </authorList>
    </citation>
    <scope>NUCLEOTIDE SEQUENCE</scope>
    <source>
        <strain evidence="2">N1</strain>
    </source>
</reference>